<evidence type="ECO:0000313" key="3">
    <source>
        <dbReference type="Proteomes" id="UP001230768"/>
    </source>
</evidence>
<feature type="domain" description="TniQ" evidence="1">
    <location>
        <begin position="10"/>
        <end position="154"/>
    </location>
</feature>
<reference evidence="2 3" key="1">
    <citation type="submission" date="2023-02" db="EMBL/GenBank/DDBJ databases">
        <title>Evolution of Hrp T3SS in non-pathogenic Pseudomonas fluorescens.</title>
        <authorList>
            <person name="Liao K."/>
            <person name="Wei H."/>
            <person name="Gu Y."/>
        </authorList>
    </citation>
    <scope>NUCLEOTIDE SEQUENCE [LARGE SCALE GENOMIC DNA]</scope>
    <source>
        <strain evidence="2 3">FP607</strain>
    </source>
</reference>
<dbReference type="RefSeq" id="WP_305425096.1">
    <property type="nucleotide sequence ID" value="NZ_CP117430.1"/>
</dbReference>
<sequence length="332" mass="36935">MVDAVKFLLSSFPDESLASLLSRYHVVSGGYSVTETILDLFGKKASNLSSLSVDDVRGVLSRFGDKSIEVAQGLIYSNSMLPLYAAFVARNVRFLDGLVGGEEIYSSKSISGEENKVWVCPECLEEDRKKYGVAYLHRSHQIPGVYSCWKHGIRVFSACPDCSSGFLKRAEVLNVHIAGCDCGWRGSISVEERDITGQLFSVFSREFMIANLAPIPSKVLARAFNKAIGERVLGRGCGLDDINDYIYSSFDGGFLSKVLGGWRNPSTRIIFPRNNVAAAPLSRKLLTGFCLFDTFEKFLAAIQCEYERLSDNESKHRLRVDGRQRLYEELSL</sequence>
<gene>
    <name evidence="2" type="ORF">PSH88_04495</name>
</gene>
<name>A0ABY9GUI9_9PSED</name>
<keyword evidence="3" id="KW-1185">Reference proteome</keyword>
<accession>A0ABY9GUI9</accession>
<evidence type="ECO:0000313" key="2">
    <source>
        <dbReference type="EMBL" id="WLI19313.1"/>
    </source>
</evidence>
<dbReference type="EMBL" id="CP117430">
    <property type="protein sequence ID" value="WLI19313.1"/>
    <property type="molecule type" value="Genomic_DNA"/>
</dbReference>
<organism evidence="2 3">
    <name type="scientific">Pseudomonas wuhanensis</name>
    <dbReference type="NCBI Taxonomy" id="2954098"/>
    <lineage>
        <taxon>Bacteria</taxon>
        <taxon>Pseudomonadati</taxon>
        <taxon>Pseudomonadota</taxon>
        <taxon>Gammaproteobacteria</taxon>
        <taxon>Pseudomonadales</taxon>
        <taxon>Pseudomonadaceae</taxon>
        <taxon>Pseudomonas</taxon>
    </lineage>
</organism>
<proteinExistence type="predicted"/>
<dbReference type="InterPro" id="IPR009492">
    <property type="entry name" value="TniQ"/>
</dbReference>
<dbReference type="Proteomes" id="UP001230768">
    <property type="component" value="Chromosome"/>
</dbReference>
<dbReference type="Pfam" id="PF06527">
    <property type="entry name" value="TniQ"/>
    <property type="match status" value="1"/>
</dbReference>
<evidence type="ECO:0000259" key="1">
    <source>
        <dbReference type="Pfam" id="PF06527"/>
    </source>
</evidence>
<protein>
    <submittedName>
        <fullName evidence="2">TniQ family protein</fullName>
    </submittedName>
</protein>